<reference evidence="1 2" key="1">
    <citation type="submission" date="2019-01" db="EMBL/GenBank/DDBJ databases">
        <title>Coherence of Microcystis species and biogeography revealed through population genomics.</title>
        <authorList>
            <person name="Perez-Carrascal O.M."/>
            <person name="Terrat Y."/>
            <person name="Giani A."/>
            <person name="Fortin N."/>
            <person name="Tromas N."/>
            <person name="Shapiro B.J."/>
        </authorList>
    </citation>
    <scope>NUCLEOTIDE SEQUENCE [LARGE SCALE GENOMIC DNA]</scope>
    <source>
        <strain evidence="1">Mp_MB_F_20051200_S9</strain>
    </source>
</reference>
<gene>
    <name evidence="1" type="ORF">EWV53_19625</name>
</gene>
<dbReference type="Proteomes" id="UP000317165">
    <property type="component" value="Unassembled WGS sequence"/>
</dbReference>
<proteinExistence type="predicted"/>
<name>A0A552PM36_9CHRO</name>
<comment type="caution">
    <text evidence="1">The sequence shown here is derived from an EMBL/GenBank/DDBJ whole genome shotgun (WGS) entry which is preliminary data.</text>
</comment>
<dbReference type="EMBL" id="SFAC01000232">
    <property type="protein sequence ID" value="TRV58058.1"/>
    <property type="molecule type" value="Genomic_DNA"/>
</dbReference>
<protein>
    <submittedName>
        <fullName evidence="1">Uncharacterized protein</fullName>
    </submittedName>
</protein>
<evidence type="ECO:0000313" key="2">
    <source>
        <dbReference type="Proteomes" id="UP000317165"/>
    </source>
</evidence>
<sequence>MGINFDQLLDLPNVTVVNYQKIEKILRLKQFNNNQRKSWEINPVFVVSESPSEPNLKTL</sequence>
<accession>A0A552PM36</accession>
<organism evidence="1 2">
    <name type="scientific">Microcystis panniformis Mp_MB_F_20051200_S9</name>
    <dbReference type="NCBI Taxonomy" id="2486223"/>
    <lineage>
        <taxon>Bacteria</taxon>
        <taxon>Bacillati</taxon>
        <taxon>Cyanobacteriota</taxon>
        <taxon>Cyanophyceae</taxon>
        <taxon>Oscillatoriophycideae</taxon>
        <taxon>Chroococcales</taxon>
        <taxon>Microcystaceae</taxon>
        <taxon>Microcystis</taxon>
    </lineage>
</organism>
<evidence type="ECO:0000313" key="1">
    <source>
        <dbReference type="EMBL" id="TRV58058.1"/>
    </source>
</evidence>
<dbReference type="AlphaFoldDB" id="A0A552PM36"/>